<evidence type="ECO:0000256" key="4">
    <source>
        <dbReference type="ARBA" id="ARBA00022842"/>
    </source>
</evidence>
<name>A0A0A9ZED5_LYGHE</name>
<dbReference type="GO" id="GO:0070336">
    <property type="term" value="F:flap-structured DNA binding"/>
    <property type="evidence" value="ECO:0007669"/>
    <property type="project" value="TreeGrafter"/>
</dbReference>
<dbReference type="PANTHER" id="PTHR15749">
    <property type="entry name" value="FANCONI-ASSOCIATED NUCLEASE 1"/>
    <property type="match status" value="1"/>
</dbReference>
<dbReference type="GO" id="GO:0004528">
    <property type="term" value="F:phosphodiesterase I activity"/>
    <property type="evidence" value="ECO:0007669"/>
    <property type="project" value="UniProtKB-EC"/>
</dbReference>
<feature type="domain" description="VRR-NUC" evidence="8">
    <location>
        <begin position="1186"/>
        <end position="1273"/>
    </location>
</feature>
<keyword evidence="7" id="KW-0472">Membrane</keyword>
<dbReference type="Pfam" id="PF08774">
    <property type="entry name" value="VRR_NUC"/>
    <property type="match status" value="1"/>
</dbReference>
<feature type="transmembrane region" description="Helical" evidence="7">
    <location>
        <begin position="1095"/>
        <end position="1116"/>
    </location>
</feature>
<keyword evidence="5" id="KW-0234">DNA repair</keyword>
<feature type="compositionally biased region" description="Polar residues" evidence="6">
    <location>
        <begin position="1"/>
        <end position="37"/>
    </location>
</feature>
<feature type="region of interest" description="Disordered" evidence="6">
    <location>
        <begin position="531"/>
        <end position="568"/>
    </location>
</feature>
<dbReference type="EMBL" id="GBHO01000795">
    <property type="protein sequence ID" value="JAG42809.1"/>
    <property type="molecule type" value="Transcribed_RNA"/>
</dbReference>
<evidence type="ECO:0000256" key="2">
    <source>
        <dbReference type="ARBA" id="ARBA00022723"/>
    </source>
</evidence>
<comment type="catalytic activity">
    <reaction evidence="5">
        <text>Hydrolytically removes 5'-nucleotides successively from the 3'-hydroxy termini of 3'-hydroxy-terminated oligonucleotides.</text>
        <dbReference type="EC" id="3.1.4.1"/>
    </reaction>
</comment>
<keyword evidence="1 5" id="KW-0540">Nuclease</keyword>
<keyword evidence="3 5" id="KW-0378">Hydrolase</keyword>
<keyword evidence="5" id="KW-0539">Nucleus</keyword>
<protein>
    <recommendedName>
        <fullName evidence="5">Fanconi-associated nuclease</fullName>
        <ecNumber evidence="5">3.1.4.1</ecNumber>
    </recommendedName>
</protein>
<reference evidence="9" key="1">
    <citation type="journal article" date="2014" name="PLoS ONE">
        <title>Transcriptome-Based Identification of ABC Transporters in the Western Tarnished Plant Bug Lygus hesperus.</title>
        <authorList>
            <person name="Hull J.J."/>
            <person name="Chaney K."/>
            <person name="Geib S.M."/>
            <person name="Fabrick J.A."/>
            <person name="Brent C.S."/>
            <person name="Walsh D."/>
            <person name="Lavine L.C."/>
        </authorList>
    </citation>
    <scope>NUCLEOTIDE SEQUENCE</scope>
</reference>
<dbReference type="GO" id="GO:0036297">
    <property type="term" value="P:interstrand cross-link repair"/>
    <property type="evidence" value="ECO:0007669"/>
    <property type="project" value="InterPro"/>
</dbReference>
<keyword evidence="2 5" id="KW-0479">Metal-binding</keyword>
<comment type="similarity">
    <text evidence="5">Belongs to the FAN1 family.</text>
</comment>
<comment type="subcellular location">
    <subcellularLocation>
        <location evidence="5">Nucleus</location>
    </subcellularLocation>
</comment>
<keyword evidence="7" id="KW-1133">Transmembrane helix</keyword>
<feature type="region of interest" description="Disordered" evidence="6">
    <location>
        <begin position="1"/>
        <end position="63"/>
    </location>
</feature>
<evidence type="ECO:0000256" key="3">
    <source>
        <dbReference type="ARBA" id="ARBA00022801"/>
    </source>
</evidence>
<dbReference type="GO" id="GO:0008409">
    <property type="term" value="F:5'-3' exonuclease activity"/>
    <property type="evidence" value="ECO:0007669"/>
    <property type="project" value="TreeGrafter"/>
</dbReference>
<sequence>MHTFVSPSSSINRASGSSCSSTPKHTSMSDFNEGTTVSSKQKRKRSKKKHRSKNVSSRGRNSLIVLSSDDESIDGKYLTKNCINEPEESTHFENVKRNLFHTDKTISQTVVIFSSSEDSDFGLHTSKKSNEFSSQYQQSQSTIKRDDERYISTHNLKPLEVHSSSKTLERRGIFTTSTPNREHEVADNELPDPEFISGKVEESEINILVQDEGVVRHSNLVFEDYSSLYAFNTQETDHKLFRSKCKSSRKSKRSPFVDISSPADENVTCGKELNIEIDDESELHKSLGCEAAEPAVAKFQNGDGHSVQGDFALSSSNIERQRVLCGSTLTHGTVESDERLLNLVSDETSILQHVSVRIDEPSNIKLLQDEADSSVIKERNLIVSSSDIDGEEEHSFFISRNKVGPTCSTNNEGGFASPKSIISGADLSEQSSNGRMRVSDDSDEASFEILPPTPTPSEAKHESFNARENLTTERALKDVQDIFDQTTCVHVTQCSNKTESSPKSNSIAPCDYDLDDETNFICSPKSCNSYQRPSRPVSDEQETRGKSSCSIDSYDDHSNAAVGSNDEQSLKFHKTPLQDNDLYHGETIADKGSSLNGLLPAKVNPPITNKDLKGIELSSKISCGVPSAPNLKVMLDGPDHPSLSTSSETRTYPSHPLRKPHTEIMLLDAVVSESMKFAALAFDREPLRTFQRHYSSLTDDQKIVFHSFLFGSLADEDRWQRCPEHFRTHVDCLAAMNLVKYIDEHEDSLKLVDEFYNMEIISIYTSLGINISIDELDVRESLILACKSDSKFGCADKTKQAIKALARHKFVKIERQTIFCVKMCLEIVSMFMHLCDKLYKSVDIGQHFNKMLRQSSSNDIRLLPLRICTSTNLINSEQEYLNFFKFCELKAAFESGRLEDASCIQIIAQMAILDYSFEQNLLLKESPLFRLIYTNMVYILDDEFKRKLFTRNREDLDGPIVFGLGILLKQEFSGFALKGEWSRRKLKYLPKLFSIQFADGLREMLQENVSAVEHIIRSEFVSGLLENNNSGFSPKEKSDAAKYLRTKTHKKVIVENICRRGDIGTVNIYRVLSFGKKLSFKKPCLIEQYGRDFKYGLMDSGVLLLNAVFLVFWPVIYTRTQLDNAFVSRYQKCPLDWGSKLFYSKRLSEIRTRIVSIDRLGVQGLIDEMNGVIEKFREYHSILDWAAVSSTTEETYSILKILGLTRFSLIADYLLQHLDERQVGLPDLVVWNDSPPQIKFVALKKKSYDTLHPHKIIWLEKLSEFGVDAEECQIIPKSTKPQTPAFPLQSIDVNNVL</sequence>
<evidence type="ECO:0000256" key="7">
    <source>
        <dbReference type="SAM" id="Phobius"/>
    </source>
</evidence>
<dbReference type="InterPro" id="IPR033315">
    <property type="entry name" value="Fan1-like"/>
</dbReference>
<keyword evidence="7" id="KW-0812">Transmembrane</keyword>
<organism evidence="9">
    <name type="scientific">Lygus hesperus</name>
    <name type="common">Western plant bug</name>
    <dbReference type="NCBI Taxonomy" id="30085"/>
    <lineage>
        <taxon>Eukaryota</taxon>
        <taxon>Metazoa</taxon>
        <taxon>Ecdysozoa</taxon>
        <taxon>Arthropoda</taxon>
        <taxon>Hexapoda</taxon>
        <taxon>Insecta</taxon>
        <taxon>Pterygota</taxon>
        <taxon>Neoptera</taxon>
        <taxon>Paraneoptera</taxon>
        <taxon>Hemiptera</taxon>
        <taxon>Heteroptera</taxon>
        <taxon>Panheteroptera</taxon>
        <taxon>Cimicomorpha</taxon>
        <taxon>Miridae</taxon>
        <taxon>Mirini</taxon>
        <taxon>Lygus</taxon>
    </lineage>
</organism>
<dbReference type="InterPro" id="IPR014883">
    <property type="entry name" value="VRR_NUC"/>
</dbReference>
<evidence type="ECO:0000256" key="1">
    <source>
        <dbReference type="ARBA" id="ARBA00022722"/>
    </source>
</evidence>
<evidence type="ECO:0000259" key="8">
    <source>
        <dbReference type="Pfam" id="PF08774"/>
    </source>
</evidence>
<dbReference type="GO" id="GO:0046872">
    <property type="term" value="F:metal ion binding"/>
    <property type="evidence" value="ECO:0007669"/>
    <property type="project" value="UniProtKB-KW"/>
</dbReference>
<proteinExistence type="inferred from homology"/>
<gene>
    <name evidence="9" type="primary">fan1</name>
    <name evidence="9" type="ORF">CM83_81470</name>
</gene>
<reference evidence="9" key="2">
    <citation type="submission" date="2014-07" db="EMBL/GenBank/DDBJ databases">
        <authorList>
            <person name="Hull J."/>
        </authorList>
    </citation>
    <scope>NUCLEOTIDE SEQUENCE</scope>
</reference>
<evidence type="ECO:0000313" key="9">
    <source>
        <dbReference type="EMBL" id="JAG42809.1"/>
    </source>
</evidence>
<feature type="compositionally biased region" description="Basic residues" evidence="6">
    <location>
        <begin position="40"/>
        <end position="53"/>
    </location>
</feature>
<keyword evidence="4 5" id="KW-0460">Magnesium</keyword>
<comment type="function">
    <text evidence="5">Nuclease required for the repair of DNA interstrand cross-links (ICL). Acts as a 5'-3' exonuclease that anchors at a cut end of DNA and cleaves DNA successively at every third nucleotide, allowing to excise an ICL from one strand through flanking incisions.</text>
</comment>
<dbReference type="PANTHER" id="PTHR15749:SF4">
    <property type="entry name" value="FANCONI-ASSOCIATED NUCLEASE 1"/>
    <property type="match status" value="1"/>
</dbReference>
<keyword evidence="5" id="KW-0464">Manganese</keyword>
<accession>A0A0A9ZED5</accession>
<comment type="cofactor">
    <cofactor evidence="5">
        <name>Mg(2+)</name>
        <dbReference type="ChEBI" id="CHEBI:18420"/>
    </cofactor>
    <cofactor evidence="5">
        <name>Mn(2+)</name>
        <dbReference type="ChEBI" id="CHEBI:29035"/>
    </cofactor>
</comment>
<dbReference type="EC" id="3.1.4.1" evidence="5"/>
<evidence type="ECO:0000256" key="6">
    <source>
        <dbReference type="SAM" id="MobiDB-lite"/>
    </source>
</evidence>
<dbReference type="GO" id="GO:0005634">
    <property type="term" value="C:nucleus"/>
    <property type="evidence" value="ECO:0007669"/>
    <property type="project" value="UniProtKB-SubCell"/>
</dbReference>
<evidence type="ECO:0000256" key="5">
    <source>
        <dbReference type="RuleBase" id="RU365033"/>
    </source>
</evidence>
<keyword evidence="5" id="KW-0227">DNA damage</keyword>
<dbReference type="GO" id="GO:0017108">
    <property type="term" value="F:5'-flap endonuclease activity"/>
    <property type="evidence" value="ECO:0007669"/>
    <property type="project" value="TreeGrafter"/>
</dbReference>